<accession>A0A512BDG4</accession>
<sequence length="219" mass="25616">MPDSSLSPAAKSAISFYSTTLKEQLRLYNGKEYQEYILPFDEGHPYFIQTNFNKGTINYDGNTYSDVSILYNLVTDEVIILNASQVLKIQLLKERIKAFSVLGHTFLHLEPDTGLTKNITSGFYDILTVGKTSLLARRTKNIQTYTKQKLELKVFEKDHFYLKKNNTYIQIRGKKSLLEQFDDKKKEIQQYIKQNNLNYRRAAENFMIKTTEYYNQLTK</sequence>
<comment type="caution">
    <text evidence="1">The sequence shown here is derived from an EMBL/GenBank/DDBJ whole genome shotgun (WGS) entry which is preliminary data.</text>
</comment>
<evidence type="ECO:0000313" key="2">
    <source>
        <dbReference type="Proteomes" id="UP000321513"/>
    </source>
</evidence>
<proteinExistence type="predicted"/>
<keyword evidence="2" id="KW-1185">Reference proteome</keyword>
<dbReference type="EMBL" id="BJYT01000008">
    <property type="protein sequence ID" value="GEO10001.1"/>
    <property type="molecule type" value="Genomic_DNA"/>
</dbReference>
<protein>
    <submittedName>
        <fullName evidence="1">Uncharacterized protein</fullName>
    </submittedName>
</protein>
<dbReference type="Proteomes" id="UP000321513">
    <property type="component" value="Unassembled WGS sequence"/>
</dbReference>
<evidence type="ECO:0000313" key="1">
    <source>
        <dbReference type="EMBL" id="GEO10001.1"/>
    </source>
</evidence>
<organism evidence="1 2">
    <name type="scientific">Segetibacter aerophilus</name>
    <dbReference type="NCBI Taxonomy" id="670293"/>
    <lineage>
        <taxon>Bacteria</taxon>
        <taxon>Pseudomonadati</taxon>
        <taxon>Bacteroidota</taxon>
        <taxon>Chitinophagia</taxon>
        <taxon>Chitinophagales</taxon>
        <taxon>Chitinophagaceae</taxon>
        <taxon>Segetibacter</taxon>
    </lineage>
</organism>
<reference evidence="1 2" key="1">
    <citation type="submission" date="2019-07" db="EMBL/GenBank/DDBJ databases">
        <title>Whole genome shotgun sequence of Segetibacter aerophilus NBRC 106135.</title>
        <authorList>
            <person name="Hosoyama A."/>
            <person name="Uohara A."/>
            <person name="Ohji S."/>
            <person name="Ichikawa N."/>
        </authorList>
    </citation>
    <scope>NUCLEOTIDE SEQUENCE [LARGE SCALE GENOMIC DNA]</scope>
    <source>
        <strain evidence="1 2">NBRC 106135</strain>
    </source>
</reference>
<name>A0A512BDG4_9BACT</name>
<gene>
    <name evidence="1" type="ORF">SAE01_24970</name>
</gene>
<dbReference type="AlphaFoldDB" id="A0A512BDG4"/>